<dbReference type="PANTHER" id="PTHR42951:SF14">
    <property type="entry name" value="METALLO-BETA-LACTAMASE SUPERFAMILY PROTEIN"/>
    <property type="match status" value="1"/>
</dbReference>
<organism evidence="3 4">
    <name type="scientific">Pseudomonas mangiferae</name>
    <dbReference type="NCBI Taxonomy" id="2593654"/>
    <lineage>
        <taxon>Bacteria</taxon>
        <taxon>Pseudomonadati</taxon>
        <taxon>Pseudomonadota</taxon>
        <taxon>Gammaproteobacteria</taxon>
        <taxon>Pseudomonadales</taxon>
        <taxon>Pseudomonadaceae</taxon>
        <taxon>Pseudomonas</taxon>
    </lineage>
</organism>
<protein>
    <submittedName>
        <fullName evidence="3">MBL fold metallo-hydrolase</fullName>
    </submittedName>
</protein>
<dbReference type="InterPro" id="IPR036866">
    <property type="entry name" value="RibonucZ/Hydroxyglut_hydro"/>
</dbReference>
<comment type="caution">
    <text evidence="3">The sequence shown here is derived from an EMBL/GenBank/DDBJ whole genome shotgun (WGS) entry which is preliminary data.</text>
</comment>
<dbReference type="InterPro" id="IPR050855">
    <property type="entry name" value="NDM-1-like"/>
</dbReference>
<dbReference type="Proteomes" id="UP000315235">
    <property type="component" value="Unassembled WGS sequence"/>
</dbReference>
<dbReference type="CDD" id="cd07739">
    <property type="entry name" value="metallo-hydrolase-like_MBL-fold"/>
    <property type="match status" value="1"/>
</dbReference>
<evidence type="ECO:0000313" key="4">
    <source>
        <dbReference type="Proteomes" id="UP000315235"/>
    </source>
</evidence>
<dbReference type="EMBL" id="VJOY01000001">
    <property type="protein sequence ID" value="TRX76681.1"/>
    <property type="molecule type" value="Genomic_DNA"/>
</dbReference>
<keyword evidence="1" id="KW-0732">Signal</keyword>
<evidence type="ECO:0000259" key="2">
    <source>
        <dbReference type="SMART" id="SM00849"/>
    </source>
</evidence>
<sequence length="290" mass="31845">MTRSPIRTLLASALLLASHSLFAQPLTLDTYNPGDKAVFPVSSTLITGEHDALLVDAQFSPVQARDLVERIRASGKTLKTIYISHGDPDFYFGLEALTAAFPDAEILATPETVAHIEATRAHKLAYWSAQLKDAAPKTTVVPKVLKGDHLTLEGQTIQVIGLDRDPAATTLWIPASHTLLGGVLISANMHVWTADSQTPESRRTWIEALDRLEALHPQKVVPAHYLGQPHFDLQDLQFTRDYLKTLEAELPKAANAQELVAAMKRHYPTLAGEADLELSAKVLKGEMQWP</sequence>
<keyword evidence="4" id="KW-1185">Reference proteome</keyword>
<accession>A0A553H4P6</accession>
<dbReference type="Pfam" id="PF00753">
    <property type="entry name" value="Lactamase_B"/>
    <property type="match status" value="1"/>
</dbReference>
<feature type="signal peptide" evidence="1">
    <location>
        <begin position="1"/>
        <end position="23"/>
    </location>
</feature>
<dbReference type="SMART" id="SM00849">
    <property type="entry name" value="Lactamase_B"/>
    <property type="match status" value="1"/>
</dbReference>
<dbReference type="OrthoDB" id="8441428at2"/>
<dbReference type="PANTHER" id="PTHR42951">
    <property type="entry name" value="METALLO-BETA-LACTAMASE DOMAIN-CONTAINING"/>
    <property type="match status" value="1"/>
</dbReference>
<dbReference type="Gene3D" id="3.60.15.10">
    <property type="entry name" value="Ribonuclease Z/Hydroxyacylglutathione hydrolase-like"/>
    <property type="match status" value="1"/>
</dbReference>
<dbReference type="SUPFAM" id="SSF56281">
    <property type="entry name" value="Metallo-hydrolase/oxidoreductase"/>
    <property type="match status" value="1"/>
</dbReference>
<proteinExistence type="predicted"/>
<dbReference type="InterPro" id="IPR001279">
    <property type="entry name" value="Metallo-B-lactamas"/>
</dbReference>
<feature type="domain" description="Metallo-beta-lactamase" evidence="2">
    <location>
        <begin position="40"/>
        <end position="224"/>
    </location>
</feature>
<name>A0A553H4P6_9PSED</name>
<keyword evidence="3" id="KW-0378">Hydrolase</keyword>
<evidence type="ECO:0000256" key="1">
    <source>
        <dbReference type="SAM" id="SignalP"/>
    </source>
</evidence>
<evidence type="ECO:0000313" key="3">
    <source>
        <dbReference type="EMBL" id="TRX76681.1"/>
    </source>
</evidence>
<dbReference type="GO" id="GO:0016787">
    <property type="term" value="F:hydrolase activity"/>
    <property type="evidence" value="ECO:0007669"/>
    <property type="project" value="UniProtKB-KW"/>
</dbReference>
<feature type="chain" id="PRO_5022023744" evidence="1">
    <location>
        <begin position="24"/>
        <end position="290"/>
    </location>
</feature>
<reference evidence="3 4" key="1">
    <citation type="submission" date="2019-07" db="EMBL/GenBank/DDBJ databases">
        <title>Pseudomonas mangiferae sp. nov., isolated from bark of mango tree in Thailand.</title>
        <authorList>
            <person name="Srisuk N."/>
            <person name="Anurat P."/>
        </authorList>
    </citation>
    <scope>NUCLEOTIDE SEQUENCE [LARGE SCALE GENOMIC DNA]</scope>
    <source>
        <strain evidence="3 4">DMKU_BBB3-04</strain>
    </source>
</reference>
<gene>
    <name evidence="3" type="ORF">FM069_01275</name>
</gene>
<dbReference type="AlphaFoldDB" id="A0A553H4P6"/>
<dbReference type="RefSeq" id="WP_143486357.1">
    <property type="nucleotide sequence ID" value="NZ_VJOY01000001.1"/>
</dbReference>